<proteinExistence type="predicted"/>
<dbReference type="AlphaFoldDB" id="A0A1Y2AHZ1"/>
<evidence type="ECO:0000313" key="1">
    <source>
        <dbReference type="EMBL" id="ORY22074.1"/>
    </source>
</evidence>
<organism evidence="1 2">
    <name type="scientific">Neocallimastix californiae</name>
    <dbReference type="NCBI Taxonomy" id="1754190"/>
    <lineage>
        <taxon>Eukaryota</taxon>
        <taxon>Fungi</taxon>
        <taxon>Fungi incertae sedis</taxon>
        <taxon>Chytridiomycota</taxon>
        <taxon>Chytridiomycota incertae sedis</taxon>
        <taxon>Neocallimastigomycetes</taxon>
        <taxon>Neocallimastigales</taxon>
        <taxon>Neocallimastigaceae</taxon>
        <taxon>Neocallimastix</taxon>
    </lineage>
</organism>
<reference evidence="1 2" key="1">
    <citation type="submission" date="2016-08" db="EMBL/GenBank/DDBJ databases">
        <title>A Parts List for Fungal Cellulosomes Revealed by Comparative Genomics.</title>
        <authorList>
            <consortium name="DOE Joint Genome Institute"/>
            <person name="Haitjema C.H."/>
            <person name="Gilmore S.P."/>
            <person name="Henske J.K."/>
            <person name="Solomon K.V."/>
            <person name="De Groot R."/>
            <person name="Kuo A."/>
            <person name="Mondo S.J."/>
            <person name="Salamov A.A."/>
            <person name="Labutti K."/>
            <person name="Zhao Z."/>
            <person name="Chiniquy J."/>
            <person name="Barry K."/>
            <person name="Brewer H.M."/>
            <person name="Purvine S.O."/>
            <person name="Wright A.T."/>
            <person name="Boxma B."/>
            <person name="Van Alen T."/>
            <person name="Hackstein J.H."/>
            <person name="Baker S.E."/>
            <person name="Grigoriev I.V."/>
            <person name="O'Malley M.A."/>
        </authorList>
    </citation>
    <scope>NUCLEOTIDE SEQUENCE [LARGE SCALE GENOMIC DNA]</scope>
    <source>
        <strain evidence="1 2">G1</strain>
    </source>
</reference>
<dbReference type="Proteomes" id="UP000193920">
    <property type="component" value="Unassembled WGS sequence"/>
</dbReference>
<accession>A0A1Y2AHZ1</accession>
<sequence>MAISGEAFRNVGVYNLSFILCGKNQSTDSRHNPIRCRRCKGTFTKTSESRIVCINKKTFPFKIPNPVYETKPKLKKVLQGHKKSFSVLNLRSHFCCEFDYYRPQLEDKKEIVNNLTLLFAGPITATTAATDTTPVITVPTQDAVMKEANSREELIGKTKKEGIEKLIEEKKGKCLEITDSLEKNADHLHPQLQRIRSQEDGLPLIQELGLGGPLESQEFKGTSELFEDYNQDLEDYNDSIISSTLTPTVPIEHNQEEGMDIYSDTIISNSPNNSSTTINPLNPIDYSSEEILDSRKYIKE</sequence>
<evidence type="ECO:0000313" key="2">
    <source>
        <dbReference type="Proteomes" id="UP000193920"/>
    </source>
</evidence>
<dbReference type="EMBL" id="MCOG01000253">
    <property type="protein sequence ID" value="ORY22074.1"/>
    <property type="molecule type" value="Genomic_DNA"/>
</dbReference>
<gene>
    <name evidence="1" type="ORF">LY90DRAFT_515699</name>
</gene>
<comment type="caution">
    <text evidence="1">The sequence shown here is derived from an EMBL/GenBank/DDBJ whole genome shotgun (WGS) entry which is preliminary data.</text>
</comment>
<protein>
    <submittedName>
        <fullName evidence="1">Uncharacterized protein</fullName>
    </submittedName>
</protein>
<keyword evidence="2" id="KW-1185">Reference proteome</keyword>
<name>A0A1Y2AHZ1_9FUNG</name>